<dbReference type="Gene3D" id="1.10.443.10">
    <property type="entry name" value="Intergrase catalytic core"/>
    <property type="match status" value="1"/>
</dbReference>
<evidence type="ECO:0000256" key="2">
    <source>
        <dbReference type="ARBA" id="ARBA00023125"/>
    </source>
</evidence>
<dbReference type="SUPFAM" id="SSF56349">
    <property type="entry name" value="DNA breaking-rejoining enzymes"/>
    <property type="match status" value="1"/>
</dbReference>
<keyword evidence="1" id="KW-0229">DNA integration</keyword>
<name>A0A443L9B2_9RHOB</name>
<evidence type="ECO:0000313" key="8">
    <source>
        <dbReference type="Proteomes" id="UP000286594"/>
    </source>
</evidence>
<accession>A0A443L9B2</accession>
<evidence type="ECO:0000256" key="3">
    <source>
        <dbReference type="ARBA" id="ARBA00023172"/>
    </source>
</evidence>
<dbReference type="InterPro" id="IPR044068">
    <property type="entry name" value="CB"/>
</dbReference>
<proteinExistence type="predicted"/>
<protein>
    <submittedName>
        <fullName evidence="7">Integrase</fullName>
    </submittedName>
</protein>
<dbReference type="Pfam" id="PF20172">
    <property type="entry name" value="DUF6538"/>
    <property type="match status" value="1"/>
</dbReference>
<comment type="caution">
    <text evidence="7">The sequence shown here is derived from an EMBL/GenBank/DDBJ whole genome shotgun (WGS) entry which is preliminary data.</text>
</comment>
<dbReference type="InterPro" id="IPR046668">
    <property type="entry name" value="DUF6538"/>
</dbReference>
<dbReference type="InterPro" id="IPR011010">
    <property type="entry name" value="DNA_brk_join_enz"/>
</dbReference>
<dbReference type="RefSeq" id="WP_128151140.1">
    <property type="nucleotide sequence ID" value="NZ_SAVB01000023.1"/>
</dbReference>
<evidence type="ECO:0000313" key="7">
    <source>
        <dbReference type="EMBL" id="RWR45743.1"/>
    </source>
</evidence>
<dbReference type="EMBL" id="SAVB01000023">
    <property type="protein sequence ID" value="RWR45743.1"/>
    <property type="molecule type" value="Genomic_DNA"/>
</dbReference>
<dbReference type="OrthoDB" id="7222937at2"/>
<dbReference type="PROSITE" id="PS51898">
    <property type="entry name" value="TYR_RECOMBINASE"/>
    <property type="match status" value="1"/>
</dbReference>
<keyword evidence="8" id="KW-1185">Reference proteome</keyword>
<keyword evidence="2 4" id="KW-0238">DNA-binding</keyword>
<dbReference type="Pfam" id="PF00589">
    <property type="entry name" value="Phage_integrase"/>
    <property type="match status" value="1"/>
</dbReference>
<sequence length="423" mass="47360">MAVMLRGATWNLRKRVPVRYGEVEPRREIWLSLHTDSRAEAEAKAPAIWRAQIEAWEARLAGASEDAERRFQAAQDLAAKRGFSWLPLKDVTRLPREELLERIEAIPAHGQVPNRQEAAAILGAVSAPEITVSRALDLYWGFTRDRVTDKSPDQLRRWRNPRIKAVRNLITLIGDKPIPAISGDDMLAFRAWWLDRIDDEGLSANSANKDLIHLGDVLKTVNKMKRLGLVLPLSDLSLKEGKARPRLPFSSAWIRDHLLAPGALDGLNDQARAIFLVMINTGARPSELAALSAQTIHLHATTPYITIEGENRQLKSANAERRIPLLGVSLEALRAFPGGFDRYRTNSATLSATVNKFLRNNDLKETDGHTMYGLRHAFEDRMLAAHIDERIRRDLMGHALGRVRYGQGGSMADVANRLAPISF</sequence>
<organism evidence="7 8">
    <name type="scientific">Paenirhodobacter ferrireducens</name>
    <dbReference type="NCBI Taxonomy" id="1215032"/>
    <lineage>
        <taxon>Bacteria</taxon>
        <taxon>Pseudomonadati</taxon>
        <taxon>Pseudomonadota</taxon>
        <taxon>Alphaproteobacteria</taxon>
        <taxon>Rhodobacterales</taxon>
        <taxon>Rhodobacter group</taxon>
        <taxon>Paenirhodobacter</taxon>
    </lineage>
</organism>
<evidence type="ECO:0000256" key="4">
    <source>
        <dbReference type="PROSITE-ProRule" id="PRU01248"/>
    </source>
</evidence>
<reference evidence="7 8" key="1">
    <citation type="submission" date="2019-01" db="EMBL/GenBank/DDBJ databases">
        <title>Sinorhodobacter populi sp. nov. isolated from the symptomatic bark tissue of Populus euramericana canker.</title>
        <authorList>
            <person name="Xu G."/>
        </authorList>
    </citation>
    <scope>NUCLEOTIDE SEQUENCE [LARGE SCALE GENOMIC DNA]</scope>
    <source>
        <strain evidence="7 8">CCTCC AB2012026</strain>
    </source>
</reference>
<feature type="domain" description="Core-binding (CB)" evidence="6">
    <location>
        <begin position="130"/>
        <end position="222"/>
    </location>
</feature>
<feature type="domain" description="Tyr recombinase" evidence="5">
    <location>
        <begin position="244"/>
        <end position="419"/>
    </location>
</feature>
<dbReference type="PROSITE" id="PS51900">
    <property type="entry name" value="CB"/>
    <property type="match status" value="1"/>
</dbReference>
<evidence type="ECO:0000259" key="6">
    <source>
        <dbReference type="PROSITE" id="PS51900"/>
    </source>
</evidence>
<dbReference type="InterPro" id="IPR002104">
    <property type="entry name" value="Integrase_catalytic"/>
</dbReference>
<evidence type="ECO:0000256" key="1">
    <source>
        <dbReference type="ARBA" id="ARBA00022908"/>
    </source>
</evidence>
<evidence type="ECO:0000259" key="5">
    <source>
        <dbReference type="PROSITE" id="PS51898"/>
    </source>
</evidence>
<dbReference type="GO" id="GO:0015074">
    <property type="term" value="P:DNA integration"/>
    <property type="evidence" value="ECO:0007669"/>
    <property type="project" value="UniProtKB-KW"/>
</dbReference>
<dbReference type="AlphaFoldDB" id="A0A443L9B2"/>
<gene>
    <name evidence="7" type="ORF">EOW65_16025</name>
</gene>
<dbReference type="GO" id="GO:0003677">
    <property type="term" value="F:DNA binding"/>
    <property type="evidence" value="ECO:0007669"/>
    <property type="project" value="UniProtKB-UniRule"/>
</dbReference>
<dbReference type="Proteomes" id="UP000286594">
    <property type="component" value="Unassembled WGS sequence"/>
</dbReference>
<dbReference type="GO" id="GO:0006310">
    <property type="term" value="P:DNA recombination"/>
    <property type="evidence" value="ECO:0007669"/>
    <property type="project" value="UniProtKB-KW"/>
</dbReference>
<dbReference type="InterPro" id="IPR013762">
    <property type="entry name" value="Integrase-like_cat_sf"/>
</dbReference>
<keyword evidence="3" id="KW-0233">DNA recombination</keyword>